<evidence type="ECO:0000313" key="2">
    <source>
        <dbReference type="EMBL" id="MBC6448909.1"/>
    </source>
</evidence>
<reference evidence="2 3" key="1">
    <citation type="submission" date="2020-06" db="EMBL/GenBank/DDBJ databases">
        <title>Actinokineospora xiongansis sp. nov., isolated from soil of Baiyangdian.</title>
        <authorList>
            <person name="Zhang X."/>
        </authorList>
    </citation>
    <scope>NUCLEOTIDE SEQUENCE [LARGE SCALE GENOMIC DNA]</scope>
    <source>
        <strain evidence="2 3">HBU206404</strain>
    </source>
</reference>
<dbReference type="Gene3D" id="3.10.180.10">
    <property type="entry name" value="2,3-Dihydroxybiphenyl 1,2-Dioxygenase, domain 1"/>
    <property type="match status" value="1"/>
</dbReference>
<organism evidence="2 3">
    <name type="scientific">Actinokineospora xionganensis</name>
    <dbReference type="NCBI Taxonomy" id="2684470"/>
    <lineage>
        <taxon>Bacteria</taxon>
        <taxon>Bacillati</taxon>
        <taxon>Actinomycetota</taxon>
        <taxon>Actinomycetes</taxon>
        <taxon>Pseudonocardiales</taxon>
        <taxon>Pseudonocardiaceae</taxon>
        <taxon>Actinokineospora</taxon>
    </lineage>
</organism>
<gene>
    <name evidence="2" type="ORF">GPZ80_17200</name>
</gene>
<comment type="caution">
    <text evidence="2">The sequence shown here is derived from an EMBL/GenBank/DDBJ whole genome shotgun (WGS) entry which is preliminary data.</text>
</comment>
<dbReference type="Pfam" id="PF00903">
    <property type="entry name" value="Glyoxalase"/>
    <property type="match status" value="1"/>
</dbReference>
<dbReference type="EMBL" id="JABVED010000009">
    <property type="protein sequence ID" value="MBC6448909.1"/>
    <property type="molecule type" value="Genomic_DNA"/>
</dbReference>
<dbReference type="InterPro" id="IPR037523">
    <property type="entry name" value="VOC_core"/>
</dbReference>
<evidence type="ECO:0000313" key="3">
    <source>
        <dbReference type="Proteomes" id="UP000734823"/>
    </source>
</evidence>
<protein>
    <submittedName>
        <fullName evidence="2">VOC family protein</fullName>
    </submittedName>
</protein>
<dbReference type="SUPFAM" id="SSF54593">
    <property type="entry name" value="Glyoxalase/Bleomycin resistance protein/Dihydroxybiphenyl dioxygenase"/>
    <property type="match status" value="1"/>
</dbReference>
<name>A0ABR7L937_9PSEU</name>
<sequence length="124" mass="13863">MSQALWIPFEAADIEPARRFYLDRLGLSEVDTWSASEERGSVIQIAPGAYLELVSPIRRRPGQGPLAFELATAADVDRRLATMEQASVTRAPGRYPRGHYGFEVTGPDGVDVMVWTEDRRTGRR</sequence>
<dbReference type="PROSITE" id="PS51819">
    <property type="entry name" value="VOC"/>
    <property type="match status" value="1"/>
</dbReference>
<feature type="domain" description="VOC" evidence="1">
    <location>
        <begin position="3"/>
        <end position="117"/>
    </location>
</feature>
<proteinExistence type="predicted"/>
<dbReference type="CDD" id="cd06587">
    <property type="entry name" value="VOC"/>
    <property type="match status" value="1"/>
</dbReference>
<accession>A0ABR7L937</accession>
<keyword evidence="3" id="KW-1185">Reference proteome</keyword>
<dbReference type="Proteomes" id="UP000734823">
    <property type="component" value="Unassembled WGS sequence"/>
</dbReference>
<dbReference type="RefSeq" id="WP_187221386.1">
    <property type="nucleotide sequence ID" value="NZ_JABVED010000009.1"/>
</dbReference>
<dbReference type="InterPro" id="IPR004360">
    <property type="entry name" value="Glyas_Fos-R_dOase_dom"/>
</dbReference>
<dbReference type="InterPro" id="IPR029068">
    <property type="entry name" value="Glyas_Bleomycin-R_OHBP_Dase"/>
</dbReference>
<evidence type="ECO:0000259" key="1">
    <source>
        <dbReference type="PROSITE" id="PS51819"/>
    </source>
</evidence>